<gene>
    <name evidence="1" type="ORF">Cboi01_000133100</name>
</gene>
<dbReference type="Proteomes" id="UP001165101">
    <property type="component" value="Unassembled WGS sequence"/>
</dbReference>
<organism evidence="1 2">
    <name type="scientific">Candida boidinii</name>
    <name type="common">Yeast</name>
    <dbReference type="NCBI Taxonomy" id="5477"/>
    <lineage>
        <taxon>Eukaryota</taxon>
        <taxon>Fungi</taxon>
        <taxon>Dikarya</taxon>
        <taxon>Ascomycota</taxon>
        <taxon>Saccharomycotina</taxon>
        <taxon>Pichiomycetes</taxon>
        <taxon>Pichiales</taxon>
        <taxon>Pichiaceae</taxon>
        <taxon>Ogataea</taxon>
        <taxon>Ogataea/Candida clade</taxon>
    </lineage>
</organism>
<evidence type="ECO:0000313" key="2">
    <source>
        <dbReference type="Proteomes" id="UP001165101"/>
    </source>
</evidence>
<proteinExistence type="predicted"/>
<accession>A0ACB5TID6</accession>
<comment type="caution">
    <text evidence="1">The sequence shown here is derived from an EMBL/GenBank/DDBJ whole genome shotgun (WGS) entry which is preliminary data.</text>
</comment>
<keyword evidence="2" id="KW-1185">Reference proteome</keyword>
<reference evidence="1" key="1">
    <citation type="submission" date="2023-04" db="EMBL/GenBank/DDBJ databases">
        <title>Candida boidinii NBRC 1967.</title>
        <authorList>
            <person name="Ichikawa N."/>
            <person name="Sato H."/>
            <person name="Tonouchi N."/>
        </authorList>
    </citation>
    <scope>NUCLEOTIDE SEQUENCE</scope>
    <source>
        <strain evidence="1">NBRC 1967</strain>
    </source>
</reference>
<evidence type="ECO:0000313" key="1">
    <source>
        <dbReference type="EMBL" id="GME89266.1"/>
    </source>
</evidence>
<protein>
    <submittedName>
        <fullName evidence="1">Unnamed protein product</fullName>
    </submittedName>
</protein>
<sequence length="229" mass="26127">MNTNNRKILFKFEPHLRKQFGFGLDPDRPICENWENSGTCPNGSNCPFKHPSKIFKNKIVCKYWLRGLCKMGDDCDFLHEYNLSKMPECTYYATNGVCTQSPDCTYRHVDPQSKIPECMNYKELGFCPDGPKCIRRHIRRVICPLYLTGFCPKGPTCELTHPKFNPALITGRFKIKTDEQIIKARKLLALQDSAKSVTPPVAALSIPAKPEDDSNNFEKLHIVNNVITV</sequence>
<dbReference type="EMBL" id="BSXV01000477">
    <property type="protein sequence ID" value="GME89266.1"/>
    <property type="molecule type" value="Genomic_DNA"/>
</dbReference>
<name>A0ACB5TID6_CANBO</name>